<feature type="domain" description="THUMP" evidence="3">
    <location>
        <begin position="186"/>
        <end position="328"/>
    </location>
</feature>
<dbReference type="Pfam" id="PF02926">
    <property type="entry name" value="THUMP"/>
    <property type="match status" value="1"/>
</dbReference>
<sequence>MSESNKRKGSPRAAPNAKKKKGGNNGKWTTPHQKVKSLKVERGTVEPGDVGIWVTCARSMEGRAAREMMELFDKYANIMYGIPIPDEGSGEADGGVKNGASGSGDAKKGNSDEIEDLVQREIASLKAPPKDEVRYFSRIRLNVECLLFSKTKSPIDPVAIAHRISVDIKKKAEEAALVTEEAIENGLAAPVTREFRYLNRLIPITASGRANEKGVREVARKVLSPWFKLALAPQPTSGPGEENDSTAEFNPVPDDASEKVEGPGDKMPAHTFAIRPSFRHHHELDRRAVIDMVAAVIDQDHHKVNLENPDKVILIDIFRYTVGMSVVDGDWNDLRKYNLAELYNVQFKSKKIEDSDVGSTTAVDKGNSVSN</sequence>
<dbReference type="SMART" id="SM00981">
    <property type="entry name" value="THUMP"/>
    <property type="match status" value="1"/>
</dbReference>
<organism evidence="4 5">
    <name type="scientific">Sporothrix eucalyptigena</name>
    <dbReference type="NCBI Taxonomy" id="1812306"/>
    <lineage>
        <taxon>Eukaryota</taxon>
        <taxon>Fungi</taxon>
        <taxon>Dikarya</taxon>
        <taxon>Ascomycota</taxon>
        <taxon>Pezizomycotina</taxon>
        <taxon>Sordariomycetes</taxon>
        <taxon>Sordariomycetidae</taxon>
        <taxon>Ophiostomatales</taxon>
        <taxon>Ophiostomataceae</taxon>
        <taxon>Sporothrix</taxon>
    </lineage>
</organism>
<evidence type="ECO:0000259" key="3">
    <source>
        <dbReference type="PROSITE" id="PS51165"/>
    </source>
</evidence>
<comment type="caution">
    <text evidence="4">The sequence shown here is derived from an EMBL/GenBank/DDBJ whole genome shotgun (WGS) entry which is preliminary data.</text>
</comment>
<dbReference type="Gene3D" id="3.30.2300.10">
    <property type="entry name" value="THUMP superfamily"/>
    <property type="match status" value="1"/>
</dbReference>
<dbReference type="InterPro" id="IPR040183">
    <property type="entry name" value="THUMPD1-like"/>
</dbReference>
<evidence type="ECO:0000313" key="4">
    <source>
        <dbReference type="EMBL" id="CAK7235421.1"/>
    </source>
</evidence>
<feature type="compositionally biased region" description="Basic and acidic residues" evidence="2">
    <location>
        <begin position="256"/>
        <end position="268"/>
    </location>
</feature>
<accession>A0ABP0CU20</accession>
<dbReference type="PROSITE" id="PS51165">
    <property type="entry name" value="THUMP"/>
    <property type="match status" value="1"/>
</dbReference>
<dbReference type="InterPro" id="IPR004114">
    <property type="entry name" value="THUMP_dom"/>
</dbReference>
<dbReference type="PANTHER" id="PTHR13452:SF10">
    <property type="entry name" value="THUMP DOMAIN-CONTAINING PROTEIN 1"/>
    <property type="match status" value="1"/>
</dbReference>
<feature type="region of interest" description="Disordered" evidence="2">
    <location>
        <begin position="232"/>
        <end position="268"/>
    </location>
</feature>
<evidence type="ECO:0000313" key="5">
    <source>
        <dbReference type="Proteomes" id="UP001642482"/>
    </source>
</evidence>
<feature type="region of interest" description="Disordered" evidence="2">
    <location>
        <begin position="90"/>
        <end position="111"/>
    </location>
</feature>
<dbReference type="EMBL" id="CAWUHD010000148">
    <property type="protein sequence ID" value="CAK7235421.1"/>
    <property type="molecule type" value="Genomic_DNA"/>
</dbReference>
<evidence type="ECO:0000256" key="2">
    <source>
        <dbReference type="SAM" id="MobiDB-lite"/>
    </source>
</evidence>
<reference evidence="4 5" key="1">
    <citation type="submission" date="2024-01" db="EMBL/GenBank/DDBJ databases">
        <authorList>
            <person name="Allen C."/>
            <person name="Tagirdzhanova G."/>
        </authorList>
    </citation>
    <scope>NUCLEOTIDE SEQUENCE [LARGE SCALE GENOMIC DNA]</scope>
</reference>
<evidence type="ECO:0000256" key="1">
    <source>
        <dbReference type="PROSITE-ProRule" id="PRU00529"/>
    </source>
</evidence>
<dbReference type="SUPFAM" id="SSF143437">
    <property type="entry name" value="THUMP domain-like"/>
    <property type="match status" value="1"/>
</dbReference>
<feature type="region of interest" description="Disordered" evidence="2">
    <location>
        <begin position="1"/>
        <end position="35"/>
    </location>
</feature>
<keyword evidence="5" id="KW-1185">Reference proteome</keyword>
<dbReference type="PANTHER" id="PTHR13452">
    <property type="entry name" value="THUMP DOMAIN CONTAINING PROTEIN 1-RELATED"/>
    <property type="match status" value="1"/>
</dbReference>
<dbReference type="CDD" id="cd11717">
    <property type="entry name" value="THUMP_THUMPD1_like"/>
    <property type="match status" value="1"/>
</dbReference>
<name>A0ABP0CU20_9PEZI</name>
<protein>
    <recommendedName>
        <fullName evidence="3">THUMP domain-containing protein</fullName>
    </recommendedName>
</protein>
<proteinExistence type="predicted"/>
<gene>
    <name evidence="4" type="ORF">SEUCBS140593_009277</name>
</gene>
<keyword evidence="1" id="KW-0694">RNA-binding</keyword>
<dbReference type="Proteomes" id="UP001642482">
    <property type="component" value="Unassembled WGS sequence"/>
</dbReference>